<evidence type="ECO:0000256" key="1">
    <source>
        <dbReference type="SAM" id="MobiDB-lite"/>
    </source>
</evidence>
<feature type="compositionally biased region" description="Pro residues" evidence="1">
    <location>
        <begin position="92"/>
        <end position="104"/>
    </location>
</feature>
<organism evidence="2">
    <name type="scientific">Myoviridae sp. cti9m5</name>
    <dbReference type="NCBI Taxonomy" id="2827613"/>
    <lineage>
        <taxon>Viruses</taxon>
        <taxon>Duplodnaviria</taxon>
        <taxon>Heunggongvirae</taxon>
        <taxon>Uroviricota</taxon>
        <taxon>Caudoviricetes</taxon>
    </lineage>
</organism>
<evidence type="ECO:0000313" key="2">
    <source>
        <dbReference type="EMBL" id="DAD71725.1"/>
    </source>
</evidence>
<name>A0A8S5LNV0_9CAUD</name>
<protein>
    <submittedName>
        <fullName evidence="2">Uncharacterized protein</fullName>
    </submittedName>
</protein>
<dbReference type="EMBL" id="BK015886">
    <property type="protein sequence ID" value="DAD71725.1"/>
    <property type="molecule type" value="Genomic_DNA"/>
</dbReference>
<sequence length="125" mass="14293">MSNLCRLLRDYANICLNLSNLQRAKNRGECLNFKSVERIFRLHKFCNFFEYRRRGGQRDQPASPLHLAKIPPRRPVLPLLPAVCLKNKHPLAPRPSAPDLPPLLPRAQTKAARPQKTLVSGCLNY</sequence>
<reference evidence="2" key="1">
    <citation type="journal article" date="2021" name="Proc. Natl. Acad. Sci. U.S.A.">
        <title>A Catalog of Tens of Thousands of Viruses from Human Metagenomes Reveals Hidden Associations with Chronic Diseases.</title>
        <authorList>
            <person name="Tisza M.J."/>
            <person name="Buck C.B."/>
        </authorList>
    </citation>
    <scope>NUCLEOTIDE SEQUENCE</scope>
    <source>
        <strain evidence="2">Cti9m5</strain>
    </source>
</reference>
<feature type="region of interest" description="Disordered" evidence="1">
    <location>
        <begin position="90"/>
        <end position="116"/>
    </location>
</feature>
<accession>A0A8S5LNV0</accession>
<proteinExistence type="predicted"/>